<dbReference type="RefSeq" id="WP_219964824.1">
    <property type="nucleotide sequence ID" value="NZ_JAGFNZ010000002.1"/>
</dbReference>
<organism evidence="1 2">
    <name type="scientific">Caproiciproducens faecalis</name>
    <dbReference type="NCBI Taxonomy" id="2820301"/>
    <lineage>
        <taxon>Bacteria</taxon>
        <taxon>Bacillati</taxon>
        <taxon>Bacillota</taxon>
        <taxon>Clostridia</taxon>
        <taxon>Eubacteriales</taxon>
        <taxon>Acutalibacteraceae</taxon>
        <taxon>Caproiciproducens</taxon>
    </lineage>
</organism>
<reference evidence="1 2" key="1">
    <citation type="submission" date="2021-03" db="EMBL/GenBank/DDBJ databases">
        <title>Caproiciproducens sp. nov. isolated from feces of cow.</title>
        <authorList>
            <person name="Choi J.-Y."/>
        </authorList>
    </citation>
    <scope>NUCLEOTIDE SEQUENCE [LARGE SCALE GENOMIC DNA]</scope>
    <source>
        <strain evidence="1 2">AGMB10547</strain>
    </source>
</reference>
<comment type="caution">
    <text evidence="1">The sequence shown here is derived from an EMBL/GenBank/DDBJ whole genome shotgun (WGS) entry which is preliminary data.</text>
</comment>
<evidence type="ECO:0000313" key="2">
    <source>
        <dbReference type="Proteomes" id="UP000719942"/>
    </source>
</evidence>
<evidence type="ECO:0000313" key="1">
    <source>
        <dbReference type="EMBL" id="MBW7572418.1"/>
    </source>
</evidence>
<name>A0ABS7DMA6_9FIRM</name>
<protein>
    <submittedName>
        <fullName evidence="1">Uncharacterized protein</fullName>
    </submittedName>
</protein>
<gene>
    <name evidence="1" type="ORF">J5W02_06285</name>
</gene>
<keyword evidence="2" id="KW-1185">Reference proteome</keyword>
<sequence>MNLPADVYYRVVNIAESYYVLRDRLKKMENSVLSGTARKDGQPRGNQISDTTAARAEKIIEKQAECDRKVKAIERAWNILGPLYKEFIRMNFFEHQDARNLEFPMSLEEKKEVRAFFLIKLARNLNEI</sequence>
<dbReference type="EMBL" id="JAGFNZ010000002">
    <property type="protein sequence ID" value="MBW7572418.1"/>
    <property type="molecule type" value="Genomic_DNA"/>
</dbReference>
<accession>A0ABS7DMA6</accession>
<proteinExistence type="predicted"/>
<dbReference type="Proteomes" id="UP000719942">
    <property type="component" value="Unassembled WGS sequence"/>
</dbReference>